<dbReference type="Proteomes" id="UP001239111">
    <property type="component" value="Chromosome 1"/>
</dbReference>
<evidence type="ECO:0000313" key="2">
    <source>
        <dbReference type="Proteomes" id="UP001239111"/>
    </source>
</evidence>
<proteinExistence type="predicted"/>
<accession>A0ACC2PDP4</accession>
<keyword evidence="2" id="KW-1185">Reference proteome</keyword>
<dbReference type="EMBL" id="CM056741">
    <property type="protein sequence ID" value="KAJ8681685.1"/>
    <property type="molecule type" value="Genomic_DNA"/>
</dbReference>
<organism evidence="1 2">
    <name type="scientific">Eretmocerus hayati</name>
    <dbReference type="NCBI Taxonomy" id="131215"/>
    <lineage>
        <taxon>Eukaryota</taxon>
        <taxon>Metazoa</taxon>
        <taxon>Ecdysozoa</taxon>
        <taxon>Arthropoda</taxon>
        <taxon>Hexapoda</taxon>
        <taxon>Insecta</taxon>
        <taxon>Pterygota</taxon>
        <taxon>Neoptera</taxon>
        <taxon>Endopterygota</taxon>
        <taxon>Hymenoptera</taxon>
        <taxon>Apocrita</taxon>
        <taxon>Proctotrupomorpha</taxon>
        <taxon>Chalcidoidea</taxon>
        <taxon>Aphelinidae</taxon>
        <taxon>Aphelininae</taxon>
        <taxon>Eretmocerus</taxon>
    </lineage>
</organism>
<reference evidence="1" key="1">
    <citation type="submission" date="2023-04" db="EMBL/GenBank/DDBJ databases">
        <title>A chromosome-level genome assembly of the parasitoid wasp Eretmocerus hayati.</title>
        <authorList>
            <person name="Zhong Y."/>
            <person name="Liu S."/>
            <person name="Liu Y."/>
        </authorList>
    </citation>
    <scope>NUCLEOTIDE SEQUENCE</scope>
    <source>
        <strain evidence="1">ZJU_SS_LIU_2023</strain>
    </source>
</reference>
<comment type="caution">
    <text evidence="1">The sequence shown here is derived from an EMBL/GenBank/DDBJ whole genome shotgun (WGS) entry which is preliminary data.</text>
</comment>
<name>A0ACC2PDP4_9HYME</name>
<protein>
    <submittedName>
        <fullName evidence="1">Uncharacterized protein</fullName>
    </submittedName>
</protein>
<evidence type="ECO:0000313" key="1">
    <source>
        <dbReference type="EMBL" id="KAJ8681685.1"/>
    </source>
</evidence>
<gene>
    <name evidence="1" type="ORF">QAD02_017477</name>
</gene>
<sequence>MLRAIIFLALAVFAASEKASFQNYKVFRVTPENDQQLELLRQLENLQGYSFWREPSQLSLSSDVMVAPAQLPEFLDLLNSTGLAYETYISDVQRLIDEENPPEDATSTLRAVENFGWNRYHSLEDMYVWMDSLARSYPAKVSLIVGGKTYQGREIRGVKLSFGGARVERPGIFIEGGIHAREWISPATVTYLIDRLVRSENSEVRRLAEAYDWYIIPSFNPDGYVYSQTSNRMWRKTVSKGNYFCKGTDANRNWNYNWNGGGASRNPCAEDYGGSTVFSEIETRTLSQYIKSIGDKLFAYISFHSYSQLLIIPYCDTKKHIGNYNQTYAIGRKALDALSAIHGTRYKIGNAYETVGYFASGSSSDWVKSTFKLPLVYTYELRDTGRNGFILPASQIIPNAEEVLASLIAMFSEASKYGYPKPQQSV</sequence>